<name>A0A6A4DZ48_9STRA</name>
<proteinExistence type="predicted"/>
<gene>
    <name evidence="2" type="ORF">PF001_g7833</name>
</gene>
<reference evidence="2 3" key="1">
    <citation type="submission" date="2018-08" db="EMBL/GenBank/DDBJ databases">
        <title>Genomic investigation of the strawberry pathogen Phytophthora fragariae indicates pathogenicity is determined by transcriptional variation in three key races.</title>
        <authorList>
            <person name="Adams T.M."/>
            <person name="Armitage A.D."/>
            <person name="Sobczyk M.K."/>
            <person name="Bates H.J."/>
            <person name="Dunwell J.M."/>
            <person name="Nellist C.F."/>
            <person name="Harrison R.J."/>
        </authorList>
    </citation>
    <scope>NUCLEOTIDE SEQUENCE [LARGE SCALE GENOMIC DNA]</scope>
    <source>
        <strain evidence="2 3">A4</strain>
    </source>
</reference>
<feature type="region of interest" description="Disordered" evidence="1">
    <location>
        <begin position="102"/>
        <end position="123"/>
    </location>
</feature>
<evidence type="ECO:0000313" key="3">
    <source>
        <dbReference type="Proteomes" id="UP000437068"/>
    </source>
</evidence>
<protein>
    <submittedName>
        <fullName evidence="2">Uncharacterized protein</fullName>
    </submittedName>
</protein>
<feature type="region of interest" description="Disordered" evidence="1">
    <location>
        <begin position="26"/>
        <end position="68"/>
    </location>
</feature>
<dbReference type="EMBL" id="QXGE01000342">
    <property type="protein sequence ID" value="KAE9315350.1"/>
    <property type="molecule type" value="Genomic_DNA"/>
</dbReference>
<dbReference type="Proteomes" id="UP000437068">
    <property type="component" value="Unassembled WGS sequence"/>
</dbReference>
<feature type="compositionally biased region" description="Basic and acidic residues" evidence="1">
    <location>
        <begin position="105"/>
        <end position="123"/>
    </location>
</feature>
<sequence>MSFLEREEDMDAMLADALAFVDECDTDGKPRQAREIKPPSNCSAVARRTGPKSNKTHRREGDSQCYSTQLQQRKKAELRALRDQALELEEQVKLLLQRRQQRQKTRLEQEKNPKTQNEEDDSREWFKKAVGEFQRRQQAERTNRKLKEIWANQDKVNGAFRHLVQRRSLLYGKEFVFEDEKNKELASSVEDQTMTIISKLEKSVESLYLASDSVFPPDLPATISCNTRVKCSGDTNGNCIEIVTTTPVSCPLRVAADVVWKDLNVKSQDPERIYSFIRGRKPDSLEKNFLVALHNPSGVLKIDGFQFMRKFEESDRVVVIKHNILTLPHMGLTFLDRCWIIISRSQSDPTQASVARTCYQLYAEGSESFSSNADVVHTRDYILSSLSGKVLRDHQMLQNLLIEEDRRAACRIVPMTV</sequence>
<comment type="caution">
    <text evidence="2">The sequence shown here is derived from an EMBL/GenBank/DDBJ whole genome shotgun (WGS) entry which is preliminary data.</text>
</comment>
<feature type="compositionally biased region" description="Basic and acidic residues" evidence="1">
    <location>
        <begin position="26"/>
        <end position="37"/>
    </location>
</feature>
<accession>A0A6A4DZ48</accession>
<evidence type="ECO:0000256" key="1">
    <source>
        <dbReference type="SAM" id="MobiDB-lite"/>
    </source>
</evidence>
<evidence type="ECO:0000313" key="2">
    <source>
        <dbReference type="EMBL" id="KAE9315350.1"/>
    </source>
</evidence>
<organism evidence="2 3">
    <name type="scientific">Phytophthora fragariae</name>
    <dbReference type="NCBI Taxonomy" id="53985"/>
    <lineage>
        <taxon>Eukaryota</taxon>
        <taxon>Sar</taxon>
        <taxon>Stramenopiles</taxon>
        <taxon>Oomycota</taxon>
        <taxon>Peronosporomycetes</taxon>
        <taxon>Peronosporales</taxon>
        <taxon>Peronosporaceae</taxon>
        <taxon>Phytophthora</taxon>
    </lineage>
</organism>
<dbReference type="AlphaFoldDB" id="A0A6A4DZ48"/>